<dbReference type="Proteomes" id="UP000642070">
    <property type="component" value="Unassembled WGS sequence"/>
</dbReference>
<evidence type="ECO:0000313" key="3">
    <source>
        <dbReference type="Proteomes" id="UP000642070"/>
    </source>
</evidence>
<dbReference type="AlphaFoldDB" id="A0A917X5P5"/>
<reference evidence="2" key="2">
    <citation type="submission" date="2020-09" db="EMBL/GenBank/DDBJ databases">
        <authorList>
            <person name="Sun Q."/>
            <person name="Ohkuma M."/>
        </authorList>
    </citation>
    <scope>NUCLEOTIDE SEQUENCE</scope>
    <source>
        <strain evidence="2">JCM 19831</strain>
    </source>
</reference>
<sequence>MARQCASSSSLVTTSHATALRRPRAADHDRALAAGRAAVELGRPDLAGRARPVAAAAPAGTGAAVVRIS</sequence>
<feature type="compositionally biased region" description="Polar residues" evidence="1">
    <location>
        <begin position="1"/>
        <end position="17"/>
    </location>
</feature>
<proteinExistence type="predicted"/>
<name>A0A917X5P5_9ACTN</name>
<accession>A0A917X5P5</accession>
<protein>
    <submittedName>
        <fullName evidence="2">Uncharacterized protein</fullName>
    </submittedName>
</protein>
<gene>
    <name evidence="2" type="ORF">GCM10007977_086740</name>
</gene>
<organism evidence="2 3">
    <name type="scientific">Dactylosporangium sucinum</name>
    <dbReference type="NCBI Taxonomy" id="1424081"/>
    <lineage>
        <taxon>Bacteria</taxon>
        <taxon>Bacillati</taxon>
        <taxon>Actinomycetota</taxon>
        <taxon>Actinomycetes</taxon>
        <taxon>Micromonosporales</taxon>
        <taxon>Micromonosporaceae</taxon>
        <taxon>Dactylosporangium</taxon>
    </lineage>
</organism>
<feature type="region of interest" description="Disordered" evidence="1">
    <location>
        <begin position="1"/>
        <end position="28"/>
    </location>
</feature>
<keyword evidence="3" id="KW-1185">Reference proteome</keyword>
<reference evidence="2" key="1">
    <citation type="journal article" date="2014" name="Int. J. Syst. Evol. Microbiol.">
        <title>Complete genome sequence of Corynebacterium casei LMG S-19264T (=DSM 44701T), isolated from a smear-ripened cheese.</title>
        <authorList>
            <consortium name="US DOE Joint Genome Institute (JGI-PGF)"/>
            <person name="Walter F."/>
            <person name="Albersmeier A."/>
            <person name="Kalinowski J."/>
            <person name="Ruckert C."/>
        </authorList>
    </citation>
    <scope>NUCLEOTIDE SEQUENCE</scope>
    <source>
        <strain evidence="2">JCM 19831</strain>
    </source>
</reference>
<evidence type="ECO:0000256" key="1">
    <source>
        <dbReference type="SAM" id="MobiDB-lite"/>
    </source>
</evidence>
<evidence type="ECO:0000313" key="2">
    <source>
        <dbReference type="EMBL" id="GGM71523.1"/>
    </source>
</evidence>
<dbReference type="EMBL" id="BMPI01000063">
    <property type="protein sequence ID" value="GGM71523.1"/>
    <property type="molecule type" value="Genomic_DNA"/>
</dbReference>
<comment type="caution">
    <text evidence="2">The sequence shown here is derived from an EMBL/GenBank/DDBJ whole genome shotgun (WGS) entry which is preliminary data.</text>
</comment>